<keyword evidence="2" id="KW-0436">Ligase</keyword>
<evidence type="ECO:0000313" key="6">
    <source>
        <dbReference type="EMBL" id="KMU87464.1"/>
    </source>
</evidence>
<dbReference type="STRING" id="396776.A0A0J8RTY2"/>
<dbReference type="GO" id="GO:0030729">
    <property type="term" value="F:acetoacetate-CoA ligase activity"/>
    <property type="evidence" value="ECO:0007669"/>
    <property type="project" value="InterPro"/>
</dbReference>
<evidence type="ECO:0000313" key="7">
    <source>
        <dbReference type="Proteomes" id="UP000054563"/>
    </source>
</evidence>
<evidence type="ECO:0000259" key="5">
    <source>
        <dbReference type="Pfam" id="PF00501"/>
    </source>
</evidence>
<evidence type="ECO:0000256" key="4">
    <source>
        <dbReference type="ARBA" id="ARBA00022840"/>
    </source>
</evidence>
<dbReference type="InterPro" id="IPR045851">
    <property type="entry name" value="AMP-bd_C_sf"/>
</dbReference>
<dbReference type="InterPro" id="IPR000873">
    <property type="entry name" value="AMP-dep_synth/lig_dom"/>
</dbReference>
<accession>A0A0J8RTY2</accession>
<proteinExistence type="inferred from homology"/>
<protein>
    <submittedName>
        <fullName evidence="6">Acetoacetyl-CoA synthase</fullName>
    </submittedName>
</protein>
<feature type="domain" description="AMP-dependent synthetase/ligase" evidence="5">
    <location>
        <begin position="180"/>
        <end position="484"/>
    </location>
</feature>
<dbReference type="EMBL" id="DS016998">
    <property type="protein sequence ID" value="KMU87464.1"/>
    <property type="molecule type" value="Genomic_DNA"/>
</dbReference>
<dbReference type="InterPro" id="IPR020845">
    <property type="entry name" value="AMP-binding_CS"/>
</dbReference>
<evidence type="ECO:0000256" key="2">
    <source>
        <dbReference type="ARBA" id="ARBA00022598"/>
    </source>
</evidence>
<dbReference type="VEuPathDB" id="FungiDB:CIHG_05260"/>
<keyword evidence="4" id="KW-0067">ATP-binding</keyword>
<dbReference type="GO" id="GO:0006629">
    <property type="term" value="P:lipid metabolic process"/>
    <property type="evidence" value="ECO:0007669"/>
    <property type="project" value="InterPro"/>
</dbReference>
<dbReference type="SUPFAM" id="SSF56801">
    <property type="entry name" value="Acetyl-CoA synthetase-like"/>
    <property type="match status" value="1"/>
</dbReference>
<evidence type="ECO:0000256" key="3">
    <source>
        <dbReference type="ARBA" id="ARBA00022741"/>
    </source>
</evidence>
<name>A0A0J8RTY2_COCIT</name>
<dbReference type="InterPro" id="IPR042099">
    <property type="entry name" value="ANL_N_sf"/>
</dbReference>
<dbReference type="Pfam" id="PF00501">
    <property type="entry name" value="AMP-binding"/>
    <property type="match status" value="1"/>
</dbReference>
<dbReference type="AlphaFoldDB" id="A0A0J8RTY2"/>
<comment type="similarity">
    <text evidence="1">Belongs to the ATP-dependent AMP-binding enzyme family.</text>
</comment>
<dbReference type="PANTHER" id="PTHR42921">
    <property type="entry name" value="ACETOACETYL-COA SYNTHETASE"/>
    <property type="match status" value="1"/>
</dbReference>
<dbReference type="PANTHER" id="PTHR42921:SF1">
    <property type="entry name" value="ACETOACETYL-COA SYNTHETASE"/>
    <property type="match status" value="1"/>
</dbReference>
<dbReference type="InterPro" id="IPR005914">
    <property type="entry name" value="Acac_CoA_synth"/>
</dbReference>
<dbReference type="GO" id="GO:0005524">
    <property type="term" value="F:ATP binding"/>
    <property type="evidence" value="ECO:0007669"/>
    <property type="project" value="UniProtKB-KW"/>
</dbReference>
<evidence type="ECO:0000256" key="1">
    <source>
        <dbReference type="ARBA" id="ARBA00006432"/>
    </source>
</evidence>
<dbReference type="NCBIfam" id="TIGR01217">
    <property type="entry name" value="ac_ac_CoA_syn"/>
    <property type="match status" value="1"/>
</dbReference>
<keyword evidence="3" id="KW-0547">Nucleotide-binding</keyword>
<reference evidence="7" key="1">
    <citation type="journal article" date="2010" name="Genome Res.">
        <title>Population genomic sequencing of Coccidioides fungi reveals recent hybridization and transposon control.</title>
        <authorList>
            <person name="Neafsey D.E."/>
            <person name="Barker B.M."/>
            <person name="Sharpton T.J."/>
            <person name="Stajich J.E."/>
            <person name="Park D.J."/>
            <person name="Whiston E."/>
            <person name="Hung C.-Y."/>
            <person name="McMahan C."/>
            <person name="White J."/>
            <person name="Sykes S."/>
            <person name="Heiman D."/>
            <person name="Young S."/>
            <person name="Zeng Q."/>
            <person name="Abouelleil A."/>
            <person name="Aftuck L."/>
            <person name="Bessette D."/>
            <person name="Brown A."/>
            <person name="FitzGerald M."/>
            <person name="Lui A."/>
            <person name="Macdonald J.P."/>
            <person name="Priest M."/>
            <person name="Orbach M.J."/>
            <person name="Galgiani J.N."/>
            <person name="Kirkland T.N."/>
            <person name="Cole G.T."/>
            <person name="Birren B.W."/>
            <person name="Henn M.R."/>
            <person name="Taylor J.W."/>
            <person name="Rounsley S.D."/>
        </authorList>
    </citation>
    <scope>NUCLEOTIDE SEQUENCE [LARGE SCALE GENOMIC DNA]</scope>
    <source>
        <strain evidence="7">H538.4</strain>
    </source>
</reference>
<dbReference type="Gene3D" id="3.30.300.30">
    <property type="match status" value="1"/>
</dbReference>
<dbReference type="Gene3D" id="3.40.50.12780">
    <property type="entry name" value="N-terminal domain of ligase-like"/>
    <property type="match status" value="1"/>
</dbReference>
<sequence>MRGLAELRFLPRPKNTTAHFSHNEEKICDPDQGWLKPPTLLCRRWKNEKGVVVRRGRRHMLPNYGRSYSILSENHRRRRLETKKPLPPPTHQACWPPVMPFIDRTNGMGDYAEDARELWRPANPEATSIHKFKSIVASKHAPGLESYHDLWQWSVDEPAKFWEEVWNYTGVKAHRPYEKDLRERVRLCIAAMRDAGVVKGDRVAGFVGNHPNTLIAMLATTSIGALWSGVSTDTGVHAVLERLRQIEHKLLFADNASIYNGKVHDTHAKVADVAASLPCLQLVVIFDAVRDHAFDVSSVVSPNGSTVTYADFIASARTSDAPLRFEYLPPDHPIYILYSSGTTGAPKPIVHGALGTLLQHKKEHVLHCDIGPGDRLFYFTTTTWMMWHWLVSALASGSSIVLYDGSPFRPLDPENGKGDMAMARLIDELHITHFGTSAKYLSVLEQAALNPRKHPHRPVTFRTLRAIFSTGSPLAPSTFDYVYSSIHEDILLGSITGGTDIISLFGACCPILPVHRGEIQCRGLGMAVSVFDHAANDISKTDDAGDLVCTKPFPAQPVMFWPPGAVGEAKYRSSYFETYGDHTWHHGDFVKINPVTGGLVMLGRSDGVLKPAGVRFGSAEIYNVILKHFADEIEDSLCIGRRRNGIETDETVVLFVKLNNTSSASSSGVSTPNGVLREPPTLPDGLAARIQAVIRKELSPRHVPAIIDSCPEIPVTSNGKKIENAVKQILCGLNIKTGASVANAACLEWYRKWAAEH</sequence>
<dbReference type="eggNOG" id="KOG1175">
    <property type="taxonomic scope" value="Eukaryota"/>
</dbReference>
<dbReference type="PROSITE" id="PS00455">
    <property type="entry name" value="AMP_BINDING"/>
    <property type="match status" value="1"/>
</dbReference>
<dbReference type="OrthoDB" id="10253869at2759"/>
<gene>
    <name evidence="6" type="ORF">CIHG_05260</name>
</gene>
<dbReference type="Proteomes" id="UP000054563">
    <property type="component" value="Unassembled WGS sequence"/>
</dbReference>
<organism evidence="6 7">
    <name type="scientific">Coccidioides immitis H538.4</name>
    <dbReference type="NCBI Taxonomy" id="396776"/>
    <lineage>
        <taxon>Eukaryota</taxon>
        <taxon>Fungi</taxon>
        <taxon>Dikarya</taxon>
        <taxon>Ascomycota</taxon>
        <taxon>Pezizomycotina</taxon>
        <taxon>Eurotiomycetes</taxon>
        <taxon>Eurotiomycetidae</taxon>
        <taxon>Onygenales</taxon>
        <taxon>Onygenaceae</taxon>
        <taxon>Coccidioides</taxon>
    </lineage>
</organism>